<evidence type="ECO:0000256" key="3">
    <source>
        <dbReference type="SAM" id="Phobius"/>
    </source>
</evidence>
<dbReference type="AlphaFoldDB" id="A0A1X2H7T2"/>
<dbReference type="OrthoDB" id="2263325at2759"/>
<comment type="caution">
    <text evidence="4">The sequence shown here is derived from an EMBL/GenBank/DDBJ whole genome shotgun (WGS) entry which is preliminary data.</text>
</comment>
<evidence type="ECO:0000256" key="2">
    <source>
        <dbReference type="SAM" id="MobiDB-lite"/>
    </source>
</evidence>
<keyword evidence="3" id="KW-0472">Membrane</keyword>
<proteinExistence type="predicted"/>
<feature type="coiled-coil region" evidence="1">
    <location>
        <begin position="278"/>
        <end position="305"/>
    </location>
</feature>
<keyword evidence="1" id="KW-0175">Coiled coil</keyword>
<evidence type="ECO:0000313" key="5">
    <source>
        <dbReference type="Proteomes" id="UP000242180"/>
    </source>
</evidence>
<evidence type="ECO:0000313" key="4">
    <source>
        <dbReference type="EMBL" id="ORY94627.1"/>
    </source>
</evidence>
<protein>
    <submittedName>
        <fullName evidence="4">Uncharacterized protein</fullName>
    </submittedName>
</protein>
<dbReference type="Proteomes" id="UP000242180">
    <property type="component" value="Unassembled WGS sequence"/>
</dbReference>
<feature type="compositionally biased region" description="Basic and acidic residues" evidence="2">
    <location>
        <begin position="152"/>
        <end position="163"/>
    </location>
</feature>
<sequence length="409" mass="47690">MNSYVYHIPPLVRESSRKKPIRRRREPTPPFHPEIIDTFCFQWPALHSFVLVRVLDSSIALLPIRSRRAFLYFHHAPLPPTPEAYGKSSVDRHRRPSRIQAMFHSWKHTLVLPEEDDIEDTHTSRQYMKDDDNSNEYDKNTYLKQPRQRQQQHKENQQDRDDQQVNPLTLQDVLNSEPIHRGWIHAECSVTADPGNPEYGVILMSAKARLVLTARSSVEQRMFLNLVRLKHDDVLHPRRGLSQEKEDKGTDESDSTIITSQAILATCQQQLSLEWQSIQDLLDRLQRAKTTAAEYQTALVDLDNALDHLALRFRALVHHEGEDTAEHAEQRLLEAVQQEVLSTRTAYEDISNRMKKLNAWMVDNPDIVGTARLKLSVDRRLMARNYTRPWVYVLIICSFITGCCYYCFF</sequence>
<name>A0A1X2H7T2_SYNRA</name>
<keyword evidence="3" id="KW-1133">Transmembrane helix</keyword>
<reference evidence="4 5" key="1">
    <citation type="submission" date="2016-07" db="EMBL/GenBank/DDBJ databases">
        <title>Pervasive Adenine N6-methylation of Active Genes in Fungi.</title>
        <authorList>
            <consortium name="DOE Joint Genome Institute"/>
            <person name="Mondo S.J."/>
            <person name="Dannebaum R.O."/>
            <person name="Kuo R.C."/>
            <person name="Labutti K."/>
            <person name="Haridas S."/>
            <person name="Kuo A."/>
            <person name="Salamov A."/>
            <person name="Ahrendt S.R."/>
            <person name="Lipzen A."/>
            <person name="Sullivan W."/>
            <person name="Andreopoulos W.B."/>
            <person name="Clum A."/>
            <person name="Lindquist E."/>
            <person name="Daum C."/>
            <person name="Ramamoorthy G.K."/>
            <person name="Gryganskyi A."/>
            <person name="Culley D."/>
            <person name="Magnuson J.K."/>
            <person name="James T.Y."/>
            <person name="O'Malley M.A."/>
            <person name="Stajich J.E."/>
            <person name="Spatafora J.W."/>
            <person name="Visel A."/>
            <person name="Grigoriev I.V."/>
        </authorList>
    </citation>
    <scope>NUCLEOTIDE SEQUENCE [LARGE SCALE GENOMIC DNA]</scope>
    <source>
        <strain evidence="4 5">NRRL 2496</strain>
    </source>
</reference>
<dbReference type="OMA" id="LICRINT"/>
<dbReference type="InParanoid" id="A0A1X2H7T2"/>
<accession>A0A1X2H7T2</accession>
<feature type="transmembrane region" description="Helical" evidence="3">
    <location>
        <begin position="389"/>
        <end position="408"/>
    </location>
</feature>
<organism evidence="4 5">
    <name type="scientific">Syncephalastrum racemosum</name>
    <name type="common">Filamentous fungus</name>
    <dbReference type="NCBI Taxonomy" id="13706"/>
    <lineage>
        <taxon>Eukaryota</taxon>
        <taxon>Fungi</taxon>
        <taxon>Fungi incertae sedis</taxon>
        <taxon>Mucoromycota</taxon>
        <taxon>Mucoromycotina</taxon>
        <taxon>Mucoromycetes</taxon>
        <taxon>Mucorales</taxon>
        <taxon>Syncephalastraceae</taxon>
        <taxon>Syncephalastrum</taxon>
    </lineage>
</organism>
<evidence type="ECO:0000256" key="1">
    <source>
        <dbReference type="SAM" id="Coils"/>
    </source>
</evidence>
<dbReference type="EMBL" id="MCGN01000007">
    <property type="protein sequence ID" value="ORY94627.1"/>
    <property type="molecule type" value="Genomic_DNA"/>
</dbReference>
<keyword evidence="3" id="KW-0812">Transmembrane</keyword>
<keyword evidence="5" id="KW-1185">Reference proteome</keyword>
<gene>
    <name evidence="4" type="ORF">BCR43DRAFT_494333</name>
</gene>
<feature type="region of interest" description="Disordered" evidence="2">
    <location>
        <begin position="117"/>
        <end position="165"/>
    </location>
</feature>
<feature type="compositionally biased region" description="Basic and acidic residues" evidence="2">
    <location>
        <begin position="120"/>
        <end position="141"/>
    </location>
</feature>